<gene>
    <name evidence="17" type="ORF">ACFQ39_02940</name>
</gene>
<evidence type="ECO:0000256" key="1">
    <source>
        <dbReference type="ARBA" id="ARBA00002121"/>
    </source>
</evidence>
<evidence type="ECO:0000256" key="4">
    <source>
        <dbReference type="ARBA" id="ARBA00022630"/>
    </source>
</evidence>
<dbReference type="Pfam" id="PF06574">
    <property type="entry name" value="FAD_syn"/>
    <property type="match status" value="1"/>
</dbReference>
<keyword evidence="4 15" id="KW-0285">Flavoprotein</keyword>
<keyword evidence="6 15" id="KW-0808">Transferase</keyword>
<comment type="catalytic activity">
    <reaction evidence="13 15">
        <text>riboflavin + ATP = FMN + ADP + H(+)</text>
        <dbReference type="Rhea" id="RHEA:14357"/>
        <dbReference type="ChEBI" id="CHEBI:15378"/>
        <dbReference type="ChEBI" id="CHEBI:30616"/>
        <dbReference type="ChEBI" id="CHEBI:57986"/>
        <dbReference type="ChEBI" id="CHEBI:58210"/>
        <dbReference type="ChEBI" id="CHEBI:456216"/>
        <dbReference type="EC" id="2.7.1.26"/>
    </reaction>
</comment>
<dbReference type="Gene3D" id="3.40.50.620">
    <property type="entry name" value="HUPs"/>
    <property type="match status" value="1"/>
</dbReference>
<feature type="domain" description="Riboflavin kinase" evidence="16">
    <location>
        <begin position="182"/>
        <end position="307"/>
    </location>
</feature>
<evidence type="ECO:0000259" key="16">
    <source>
        <dbReference type="SMART" id="SM00904"/>
    </source>
</evidence>
<evidence type="ECO:0000256" key="6">
    <source>
        <dbReference type="ARBA" id="ARBA00022679"/>
    </source>
</evidence>
<evidence type="ECO:0000313" key="17">
    <source>
        <dbReference type="EMBL" id="MFD1314559.1"/>
    </source>
</evidence>
<keyword evidence="12" id="KW-0511">Multifunctional enzyme</keyword>
<dbReference type="InterPro" id="IPR014729">
    <property type="entry name" value="Rossmann-like_a/b/a_fold"/>
</dbReference>
<comment type="function">
    <text evidence="1">Catalyzes the phosphorylation of riboflavin to FMN followed by the adenylation of FMN to FAD.</text>
</comment>
<dbReference type="EC" id="2.7.1.26" evidence="15"/>
<dbReference type="SUPFAM" id="SSF82114">
    <property type="entry name" value="Riboflavin kinase-like"/>
    <property type="match status" value="1"/>
</dbReference>
<keyword evidence="10 15" id="KW-0274">FAD</keyword>
<keyword evidence="7 15" id="KW-0548">Nucleotidyltransferase</keyword>
<evidence type="ECO:0000313" key="18">
    <source>
        <dbReference type="Proteomes" id="UP001597201"/>
    </source>
</evidence>
<sequence>MRVHQSIIDFSKKNIPTVLTIGTFDGVHIGHQKIIERLNELKKESLYSAILTFYPHPRRVLGKENQIQMLNSFQEKKDLLAMYKLDHLIVEPFTERFSQTSAEDFVRNILVNELNVKKLVIGHDHKFGKNREGDFDKLVELSRVYDFAVEEIPSQDIENIAVSSTKIRKALLAGDVLLANRYLGYPYILSGKVVKGHGIGRTINFPTINIQIEEDYKLIPKNGVYIVRTEYNGIKMFGLMNIGTRPTLNGQNRSIEVYLLDFSGDLYGKILRVEILNRLRDETKFDSIDGLKKQIAVDEILAREWLRNR</sequence>
<keyword evidence="9 15" id="KW-0418">Kinase</keyword>
<dbReference type="EC" id="2.7.7.2" evidence="15"/>
<proteinExistence type="inferred from homology"/>
<evidence type="ECO:0000256" key="13">
    <source>
        <dbReference type="ARBA" id="ARBA00047880"/>
    </source>
</evidence>
<dbReference type="RefSeq" id="WP_377176281.1">
    <property type="nucleotide sequence ID" value="NZ_JBHTMY010000002.1"/>
</dbReference>
<dbReference type="InterPro" id="IPR015864">
    <property type="entry name" value="FAD_synthase"/>
</dbReference>
<organism evidence="17 18">
    <name type="scientific">Namhaeicola litoreus</name>
    <dbReference type="NCBI Taxonomy" id="1052145"/>
    <lineage>
        <taxon>Bacteria</taxon>
        <taxon>Pseudomonadati</taxon>
        <taxon>Bacteroidota</taxon>
        <taxon>Flavobacteriia</taxon>
        <taxon>Flavobacteriales</taxon>
        <taxon>Flavobacteriaceae</taxon>
        <taxon>Namhaeicola</taxon>
    </lineage>
</organism>
<dbReference type="PIRSF" id="PIRSF004491">
    <property type="entry name" value="FAD_Synth"/>
    <property type="match status" value="1"/>
</dbReference>
<evidence type="ECO:0000256" key="2">
    <source>
        <dbReference type="ARBA" id="ARBA00004726"/>
    </source>
</evidence>
<dbReference type="InterPro" id="IPR023468">
    <property type="entry name" value="Riboflavin_kinase"/>
</dbReference>
<dbReference type="Pfam" id="PF01687">
    <property type="entry name" value="Flavokinase"/>
    <property type="match status" value="1"/>
</dbReference>
<dbReference type="SMART" id="SM00904">
    <property type="entry name" value="Flavokinase"/>
    <property type="match status" value="1"/>
</dbReference>
<dbReference type="CDD" id="cd02064">
    <property type="entry name" value="FAD_synthetase_N"/>
    <property type="match status" value="1"/>
</dbReference>
<dbReference type="InterPro" id="IPR015865">
    <property type="entry name" value="Riboflavin_kinase_bac/euk"/>
</dbReference>
<evidence type="ECO:0000256" key="12">
    <source>
        <dbReference type="ARBA" id="ARBA00023268"/>
    </source>
</evidence>
<keyword evidence="5 15" id="KW-0288">FMN</keyword>
<comment type="pathway">
    <text evidence="2 15">Cofactor biosynthesis; FAD biosynthesis; FAD from FMN: step 1/1.</text>
</comment>
<dbReference type="EMBL" id="JBHTMY010000002">
    <property type="protein sequence ID" value="MFD1314559.1"/>
    <property type="molecule type" value="Genomic_DNA"/>
</dbReference>
<dbReference type="GO" id="GO:0008531">
    <property type="term" value="F:riboflavin kinase activity"/>
    <property type="evidence" value="ECO:0007669"/>
    <property type="project" value="UniProtKB-EC"/>
</dbReference>
<evidence type="ECO:0000256" key="11">
    <source>
        <dbReference type="ARBA" id="ARBA00022840"/>
    </source>
</evidence>
<evidence type="ECO:0000256" key="5">
    <source>
        <dbReference type="ARBA" id="ARBA00022643"/>
    </source>
</evidence>
<name>A0ABW3XYZ9_9FLAO</name>
<evidence type="ECO:0000256" key="7">
    <source>
        <dbReference type="ARBA" id="ARBA00022695"/>
    </source>
</evidence>
<comment type="catalytic activity">
    <reaction evidence="14 15">
        <text>FMN + ATP + H(+) = FAD + diphosphate</text>
        <dbReference type="Rhea" id="RHEA:17237"/>
        <dbReference type="ChEBI" id="CHEBI:15378"/>
        <dbReference type="ChEBI" id="CHEBI:30616"/>
        <dbReference type="ChEBI" id="CHEBI:33019"/>
        <dbReference type="ChEBI" id="CHEBI:57692"/>
        <dbReference type="ChEBI" id="CHEBI:58210"/>
        <dbReference type="EC" id="2.7.7.2"/>
    </reaction>
</comment>
<evidence type="ECO:0000256" key="9">
    <source>
        <dbReference type="ARBA" id="ARBA00022777"/>
    </source>
</evidence>
<accession>A0ABW3XYZ9</accession>
<evidence type="ECO:0000256" key="14">
    <source>
        <dbReference type="ARBA" id="ARBA00049494"/>
    </source>
</evidence>
<dbReference type="PANTHER" id="PTHR22749:SF6">
    <property type="entry name" value="RIBOFLAVIN KINASE"/>
    <property type="match status" value="1"/>
</dbReference>
<dbReference type="InterPro" id="IPR023465">
    <property type="entry name" value="Riboflavin_kinase_dom_sf"/>
</dbReference>
<dbReference type="InterPro" id="IPR002606">
    <property type="entry name" value="Riboflavin_kinase_bac"/>
</dbReference>
<dbReference type="NCBIfam" id="TIGR00083">
    <property type="entry name" value="ribF"/>
    <property type="match status" value="1"/>
</dbReference>
<keyword evidence="18" id="KW-1185">Reference proteome</keyword>
<dbReference type="GO" id="GO:0003919">
    <property type="term" value="F:FMN adenylyltransferase activity"/>
    <property type="evidence" value="ECO:0007669"/>
    <property type="project" value="UniProtKB-EC"/>
</dbReference>
<dbReference type="NCBIfam" id="NF004160">
    <property type="entry name" value="PRK05627.1-3"/>
    <property type="match status" value="1"/>
</dbReference>
<keyword evidence="8 15" id="KW-0547">Nucleotide-binding</keyword>
<dbReference type="Proteomes" id="UP001597201">
    <property type="component" value="Unassembled WGS sequence"/>
</dbReference>
<dbReference type="NCBIfam" id="NF004162">
    <property type="entry name" value="PRK05627.1-5"/>
    <property type="match status" value="1"/>
</dbReference>
<protein>
    <recommendedName>
        <fullName evidence="15">Riboflavin biosynthesis protein</fullName>
    </recommendedName>
    <domain>
        <recommendedName>
            <fullName evidence="15">Riboflavin kinase</fullName>
            <ecNumber evidence="15">2.7.1.26</ecNumber>
        </recommendedName>
        <alternativeName>
            <fullName evidence="15">Flavokinase</fullName>
        </alternativeName>
    </domain>
    <domain>
        <recommendedName>
            <fullName evidence="15">FMN adenylyltransferase</fullName>
            <ecNumber evidence="15">2.7.7.2</ecNumber>
        </recommendedName>
        <alternativeName>
            <fullName evidence="15">FAD pyrophosphorylase</fullName>
        </alternativeName>
        <alternativeName>
            <fullName evidence="15">FAD synthase</fullName>
        </alternativeName>
    </domain>
</protein>
<dbReference type="SUPFAM" id="SSF52374">
    <property type="entry name" value="Nucleotidylyl transferase"/>
    <property type="match status" value="1"/>
</dbReference>
<dbReference type="Gene3D" id="2.40.30.30">
    <property type="entry name" value="Riboflavin kinase-like"/>
    <property type="match status" value="1"/>
</dbReference>
<evidence type="ECO:0000256" key="3">
    <source>
        <dbReference type="ARBA" id="ARBA00005201"/>
    </source>
</evidence>
<comment type="similarity">
    <text evidence="15">Belongs to the ribF family.</text>
</comment>
<dbReference type="NCBIfam" id="TIGR00125">
    <property type="entry name" value="cyt_tran_rel"/>
    <property type="match status" value="1"/>
</dbReference>
<comment type="caution">
    <text evidence="17">The sequence shown here is derived from an EMBL/GenBank/DDBJ whole genome shotgun (WGS) entry which is preliminary data.</text>
</comment>
<evidence type="ECO:0000256" key="10">
    <source>
        <dbReference type="ARBA" id="ARBA00022827"/>
    </source>
</evidence>
<dbReference type="PANTHER" id="PTHR22749">
    <property type="entry name" value="RIBOFLAVIN KINASE/FMN ADENYLYLTRANSFERASE"/>
    <property type="match status" value="1"/>
</dbReference>
<evidence type="ECO:0000256" key="15">
    <source>
        <dbReference type="PIRNR" id="PIRNR004491"/>
    </source>
</evidence>
<reference evidence="18" key="1">
    <citation type="journal article" date="2019" name="Int. J. Syst. Evol. Microbiol.">
        <title>The Global Catalogue of Microorganisms (GCM) 10K type strain sequencing project: providing services to taxonomists for standard genome sequencing and annotation.</title>
        <authorList>
            <consortium name="The Broad Institute Genomics Platform"/>
            <consortium name="The Broad Institute Genome Sequencing Center for Infectious Disease"/>
            <person name="Wu L."/>
            <person name="Ma J."/>
        </authorList>
    </citation>
    <scope>NUCLEOTIDE SEQUENCE [LARGE SCALE GENOMIC DNA]</scope>
    <source>
        <strain evidence="18">CCUG 61485</strain>
    </source>
</reference>
<comment type="pathway">
    <text evidence="3 15">Cofactor biosynthesis; FMN biosynthesis; FMN from riboflavin (ATP route): step 1/1.</text>
</comment>
<dbReference type="InterPro" id="IPR004821">
    <property type="entry name" value="Cyt_trans-like"/>
</dbReference>
<evidence type="ECO:0000256" key="8">
    <source>
        <dbReference type="ARBA" id="ARBA00022741"/>
    </source>
</evidence>
<keyword evidence="11 15" id="KW-0067">ATP-binding</keyword>